<keyword evidence="8" id="KW-1185">Reference proteome</keyword>
<evidence type="ECO:0000256" key="5">
    <source>
        <dbReference type="SAM" id="MobiDB-lite"/>
    </source>
</evidence>
<feature type="domain" description="Reverse transcriptase" evidence="6">
    <location>
        <begin position="424"/>
        <end position="598"/>
    </location>
</feature>
<dbReference type="AlphaFoldDB" id="A0ABD0NDJ6"/>
<dbReference type="InterPro" id="IPR043128">
    <property type="entry name" value="Rev_trsase/Diguanyl_cyclase"/>
</dbReference>
<dbReference type="Gene3D" id="1.10.443.10">
    <property type="entry name" value="Intergrase catalytic core"/>
    <property type="match status" value="1"/>
</dbReference>
<dbReference type="PANTHER" id="PTHR35617">
    <property type="entry name" value="PHAGE_INTEGRASE DOMAIN-CONTAINING PROTEIN"/>
    <property type="match status" value="1"/>
</dbReference>
<dbReference type="Gene3D" id="3.30.70.270">
    <property type="match status" value="1"/>
</dbReference>
<evidence type="ECO:0000256" key="1">
    <source>
        <dbReference type="ARBA" id="ARBA00010879"/>
    </source>
</evidence>
<gene>
    <name evidence="7" type="ORF">M9458_043828</name>
</gene>
<dbReference type="Gene3D" id="3.10.10.10">
    <property type="entry name" value="HIV Type 1 Reverse Transcriptase, subunit A, domain 1"/>
    <property type="match status" value="1"/>
</dbReference>
<dbReference type="SUPFAM" id="SSF56349">
    <property type="entry name" value="DNA breaking-rejoining enzymes"/>
    <property type="match status" value="1"/>
</dbReference>
<reference evidence="7 8" key="1">
    <citation type="submission" date="2024-05" db="EMBL/GenBank/DDBJ databases">
        <title>Genome sequencing and assembly of Indian major carp, Cirrhinus mrigala (Hamilton, 1822).</title>
        <authorList>
            <person name="Mohindra V."/>
            <person name="Chowdhury L.M."/>
            <person name="Lal K."/>
            <person name="Jena J.K."/>
        </authorList>
    </citation>
    <scope>NUCLEOTIDE SEQUENCE [LARGE SCALE GENOMIC DNA]</scope>
    <source>
        <strain evidence="7">CM1030</strain>
        <tissue evidence="7">Blood</tissue>
    </source>
</reference>
<sequence>GYSRPPPVEDAVAAHLCPSRGWKTASLPSKPCRATAHIAEKAYISAGHAASALHTMAVLQVFQTRLLRSLDEEGPDPESLRKLRSAADLALAASKKVAQGIGRNMGSLVVLHRHLWLTLTEMRDAEKRQLLDAPVSPQGLFGKFAEALKQSKMLPHLLPKRSNAPPRSSDQPGLLVVFHPQAGARVASLNRHFVRGSLRSPVSERSRPLVSKDDLRRKQSSVPEVCAGRKRARSVYDNGPAAKRACSRSEFTRRPEENPENVCVNVMLKPIYSVAINIKHYTPHQKSSFPPLTITRDISETSPPRDVSRSGSSVQPEFSDADVPVRCAVDVSPVVLLSSGVPSATGTQPSLQRTPPSPLSSHLSAWEALPSVSDWVINTIKRGYTLQFARRPPRFNGVIMSEVSEQSAPLLRAEISSLLAKQAVEVVPEEQKECGLYSRYFLVPKKDGGMRPILDLRPLNRALAKRSFKMITVKQILAHIQPGDHFIAVDLKDAYFHIQVAPHHRRFLRFAFEGVAYQFKVLPFGLALAPPYVYDVHECSALAPETQWNACAELSRRLADHHPIEELLAHLACLVLSVNMQKSMLQPRQSITFLGMVLVSRTMIARLSEQRIQQGGSSEDVSETAWSDGSCSLRLSAGFAAYEAVTAVVTRPNPAAGVERREEAPCYNAFVPRGTGALVRHSYVRAGRMVVTTDASLPAFGVWARDQKHWHINCLEMEAVRLALQNFLPFVKDQHVLIRTDNTAVVAYINRQGGTRSCALQGLARRLLLWADRVFLSIRAVHVPGSMNRGADMLSREGIIHGEWRLHPQTVKLIWSIFGEAEIDFFCVRRERPLSAILLADELSPERGRAVEPLADGSEICIPPGQNNAASAAKDQRGEGCCASDSAEMAQPAVVSGIGEPVVDPPVADSAEKGFIVPGEGHHMAPQTGTMGSACVASQYGVNQLTVSQRILYTITEARAPSTRRLYGLKWKVFANWCASRHEDPISCDIPAVLTFLQERLDAGVSPSTLKVYVAAIAASHNMLEGRSVGKHPLVSRFLRGARRLNPSRPRQMPVWDLSLVLRALSGPPFEPAESSDMKVLSFKTALLLALACGKRVGDLHALSVSSACMQFGPNDCMVRLTPRPGYIPKVLSTPFRAQVITIQAFCSSEPDTEAVSRKYALCPVRALRAYVNRTSQFRSSEQLFVCFAGAKKGGPLSKQRLSHWIVEAVRLAYDSQGLVCPIEVRAHSARSLASSWAWAKGMSIQDICFAAG</sequence>
<organism evidence="7 8">
    <name type="scientific">Cirrhinus mrigala</name>
    <name type="common">Mrigala</name>
    <dbReference type="NCBI Taxonomy" id="683832"/>
    <lineage>
        <taxon>Eukaryota</taxon>
        <taxon>Metazoa</taxon>
        <taxon>Chordata</taxon>
        <taxon>Craniata</taxon>
        <taxon>Vertebrata</taxon>
        <taxon>Euteleostomi</taxon>
        <taxon>Actinopterygii</taxon>
        <taxon>Neopterygii</taxon>
        <taxon>Teleostei</taxon>
        <taxon>Ostariophysi</taxon>
        <taxon>Cypriniformes</taxon>
        <taxon>Cyprinidae</taxon>
        <taxon>Labeoninae</taxon>
        <taxon>Labeonini</taxon>
        <taxon>Cirrhinus</taxon>
    </lineage>
</organism>
<evidence type="ECO:0000256" key="4">
    <source>
        <dbReference type="ARBA" id="ARBA00023172"/>
    </source>
</evidence>
<dbReference type="InterPro" id="IPR011010">
    <property type="entry name" value="DNA_brk_join_enz"/>
</dbReference>
<feature type="region of interest" description="Disordered" evidence="5">
    <location>
        <begin position="200"/>
        <end position="224"/>
    </location>
</feature>
<dbReference type="EMBL" id="JAMKFB020000022">
    <property type="protein sequence ID" value="KAL0160103.1"/>
    <property type="molecule type" value="Genomic_DNA"/>
</dbReference>
<dbReference type="Gene3D" id="3.30.420.10">
    <property type="entry name" value="Ribonuclease H-like superfamily/Ribonuclease H"/>
    <property type="match status" value="1"/>
</dbReference>
<name>A0ABD0NDJ6_CIRMR</name>
<keyword evidence="3" id="KW-0238">DNA-binding</keyword>
<keyword evidence="4" id="KW-0233">DNA recombination</keyword>
<dbReference type="Proteomes" id="UP001529510">
    <property type="component" value="Unassembled WGS sequence"/>
</dbReference>
<dbReference type="Pfam" id="PF00078">
    <property type="entry name" value="RVT_1"/>
    <property type="match status" value="1"/>
</dbReference>
<feature type="compositionally biased region" description="Basic and acidic residues" evidence="5">
    <location>
        <begin position="202"/>
        <end position="217"/>
    </location>
</feature>
<dbReference type="GO" id="GO:0003677">
    <property type="term" value="F:DNA binding"/>
    <property type="evidence" value="ECO:0007669"/>
    <property type="project" value="UniProtKB-KW"/>
</dbReference>
<dbReference type="GO" id="GO:0004523">
    <property type="term" value="F:RNA-DNA hybrid ribonuclease activity"/>
    <property type="evidence" value="ECO:0007669"/>
    <property type="project" value="UniProtKB-EC"/>
</dbReference>
<dbReference type="EC" id="3.1.26.4" evidence="2"/>
<accession>A0ABD0NDJ6</accession>
<evidence type="ECO:0000313" key="8">
    <source>
        <dbReference type="Proteomes" id="UP001529510"/>
    </source>
</evidence>
<comment type="caution">
    <text evidence="7">The sequence shown here is derived from an EMBL/GenBank/DDBJ whole genome shotgun (WGS) entry which is preliminary data.</text>
</comment>
<evidence type="ECO:0000259" key="6">
    <source>
        <dbReference type="PROSITE" id="PS50878"/>
    </source>
</evidence>
<dbReference type="Gene3D" id="1.10.150.130">
    <property type="match status" value="1"/>
</dbReference>
<evidence type="ECO:0000256" key="2">
    <source>
        <dbReference type="ARBA" id="ARBA00012180"/>
    </source>
</evidence>
<protein>
    <recommendedName>
        <fullName evidence="2">ribonuclease H</fullName>
        <ecNumber evidence="2">3.1.26.4</ecNumber>
    </recommendedName>
</protein>
<dbReference type="CDD" id="cd09275">
    <property type="entry name" value="RNase_HI_RT_DIRS1"/>
    <property type="match status" value="1"/>
</dbReference>
<dbReference type="InterPro" id="IPR010998">
    <property type="entry name" value="Integrase_recombinase_N"/>
</dbReference>
<evidence type="ECO:0000313" key="7">
    <source>
        <dbReference type="EMBL" id="KAL0160103.1"/>
    </source>
</evidence>
<dbReference type="InterPro" id="IPR000477">
    <property type="entry name" value="RT_dom"/>
</dbReference>
<dbReference type="Gene3D" id="1.10.287.3160">
    <property type="match status" value="1"/>
</dbReference>
<feature type="non-terminal residue" evidence="7">
    <location>
        <position position="1"/>
    </location>
</feature>
<proteinExistence type="inferred from homology"/>
<comment type="similarity">
    <text evidence="1">Belongs to the beta type-B retroviral polymerase family. HERV class-II K(HML-2) pol subfamily.</text>
</comment>
<dbReference type="InterPro" id="IPR043502">
    <property type="entry name" value="DNA/RNA_pol_sf"/>
</dbReference>
<evidence type="ECO:0000256" key="3">
    <source>
        <dbReference type="ARBA" id="ARBA00023125"/>
    </source>
</evidence>
<feature type="region of interest" description="Disordered" evidence="5">
    <location>
        <begin position="296"/>
        <end position="318"/>
    </location>
</feature>
<dbReference type="SUPFAM" id="SSF56672">
    <property type="entry name" value="DNA/RNA polymerases"/>
    <property type="match status" value="1"/>
</dbReference>
<dbReference type="GO" id="GO:0006310">
    <property type="term" value="P:DNA recombination"/>
    <property type="evidence" value="ECO:0007669"/>
    <property type="project" value="UniProtKB-KW"/>
</dbReference>
<dbReference type="SUPFAM" id="SSF47823">
    <property type="entry name" value="lambda integrase-like, N-terminal domain"/>
    <property type="match status" value="1"/>
</dbReference>
<dbReference type="PROSITE" id="PS50878">
    <property type="entry name" value="RT_POL"/>
    <property type="match status" value="1"/>
</dbReference>
<dbReference type="PANTHER" id="PTHR35617:SF3">
    <property type="entry name" value="CORE-BINDING (CB) DOMAIN-CONTAINING PROTEIN"/>
    <property type="match status" value="1"/>
</dbReference>
<feature type="non-terminal residue" evidence="7">
    <location>
        <position position="1253"/>
    </location>
</feature>
<dbReference type="InterPro" id="IPR036397">
    <property type="entry name" value="RNaseH_sf"/>
</dbReference>
<dbReference type="InterPro" id="IPR013762">
    <property type="entry name" value="Integrase-like_cat_sf"/>
</dbReference>